<dbReference type="SUPFAM" id="SSF81383">
    <property type="entry name" value="F-box domain"/>
    <property type="match status" value="1"/>
</dbReference>
<feature type="compositionally biased region" description="Polar residues" evidence="1">
    <location>
        <begin position="518"/>
        <end position="537"/>
    </location>
</feature>
<keyword evidence="3" id="KW-1185">Reference proteome</keyword>
<dbReference type="InterPro" id="IPR032675">
    <property type="entry name" value="LRR_dom_sf"/>
</dbReference>
<dbReference type="Gene3D" id="3.80.10.10">
    <property type="entry name" value="Ribonuclease Inhibitor"/>
    <property type="match status" value="1"/>
</dbReference>
<accession>A0A9P6N4N1</accession>
<evidence type="ECO:0000313" key="3">
    <source>
        <dbReference type="Proteomes" id="UP000703661"/>
    </source>
</evidence>
<gene>
    <name evidence="2" type="ORF">BGZ80_007851</name>
</gene>
<feature type="compositionally biased region" description="Low complexity" evidence="1">
    <location>
        <begin position="653"/>
        <end position="663"/>
    </location>
</feature>
<sequence length="791" mass="88609">MEETLGIPEMRTIIAQFLALKDLLVCTLLSKAWNETCSPLIWRKVLIGGSKIPSLSAMKKHGQYIRVLLLENTKGIEPLLAHCNHLTVLKLLTFLDEEEDDDDDDDDDDDKDGYSDEFIQFLARNQATLRVFENHWSEPEIPKEALVILLSCPNLEELVTTGVTYDDVTWELLVKAGCRLSKLISIDDTITSQALAAPPPPSLRWETITTLSFQYPHVDDEPGFVVDCIKRCPQLRSLIWDSKASFPIKAFVEQVLPACPKLDSLSIQNFGIEDADISKVLEAMNQLRLVKIRGICDDTGTATPGLKIFGAIRKHFSTLESIYFRAAYHIKSEYVAEILESCPSLRLVEALDINADHIHDTPVWACTGLRIFRVCIVGVKSDNSHRVFKQLGRLRQLYELDIHPEGNKVTDGLNLTQKAGLGAMEGLKELRFVSTMSVMQTLDKDDVDWITKFWKNLRVWEGQPHHDKDKLLTIEKEFRKHGILIVRFLVPSPNVESSLPVYTHSPPVPSAPPVLHTPNRSDAQPLTSAIKTHSSITKGEDDKIPSKGTRFADPEDSPPPGQEEHQPRNRNVTFQTRPRADTAESSNSVVFPTFAAYRQAQSNKTMDAFAKRVKKAFVLSQQQQEQARIEEILRRQQAEEEEEERQLRELEEQQQQQQQRQQQDIPMPTTRQRSSSNALPMSSPSVPAGGNRLRSSSAASMFSDIAERIRNGTLFKISSNNTSTAVADMNDKQSEQSSRVGGGENGESELGGLLGIEILVTSPENDHPITDDDAAASTSIGHVRIDTDTEK</sequence>
<feature type="region of interest" description="Disordered" evidence="1">
    <location>
        <begin position="509"/>
        <end position="586"/>
    </location>
</feature>
<feature type="region of interest" description="Disordered" evidence="1">
    <location>
        <begin position="643"/>
        <end position="694"/>
    </location>
</feature>
<feature type="region of interest" description="Disordered" evidence="1">
    <location>
        <begin position="725"/>
        <end position="791"/>
    </location>
</feature>
<dbReference type="InterPro" id="IPR036047">
    <property type="entry name" value="F-box-like_dom_sf"/>
</dbReference>
<feature type="compositionally biased region" description="Low complexity" evidence="1">
    <location>
        <begin position="674"/>
        <end position="685"/>
    </location>
</feature>
<reference evidence="2" key="1">
    <citation type="journal article" date="2020" name="Fungal Divers.">
        <title>Resolving the Mortierellaceae phylogeny through synthesis of multi-gene phylogenetics and phylogenomics.</title>
        <authorList>
            <person name="Vandepol N."/>
            <person name="Liber J."/>
            <person name="Desiro A."/>
            <person name="Na H."/>
            <person name="Kennedy M."/>
            <person name="Barry K."/>
            <person name="Grigoriev I.V."/>
            <person name="Miller A.N."/>
            <person name="O'Donnell K."/>
            <person name="Stajich J.E."/>
            <person name="Bonito G."/>
        </authorList>
    </citation>
    <scope>NUCLEOTIDE SEQUENCE</scope>
    <source>
        <strain evidence="2">NRRL 2769</strain>
    </source>
</reference>
<comment type="caution">
    <text evidence="2">The sequence shown here is derived from an EMBL/GenBank/DDBJ whole genome shotgun (WGS) entry which is preliminary data.</text>
</comment>
<dbReference type="AlphaFoldDB" id="A0A9P6N4N1"/>
<feature type="compositionally biased region" description="Low complexity" evidence="1">
    <location>
        <begin position="748"/>
        <end position="759"/>
    </location>
</feature>
<evidence type="ECO:0008006" key="4">
    <source>
        <dbReference type="Google" id="ProtNLM"/>
    </source>
</evidence>
<protein>
    <recommendedName>
        <fullName evidence="4">F-box domain-containing protein</fullName>
    </recommendedName>
</protein>
<feature type="compositionally biased region" description="Basic and acidic residues" evidence="1">
    <location>
        <begin position="538"/>
        <end position="553"/>
    </location>
</feature>
<dbReference type="EMBL" id="JAAAID010000041">
    <property type="protein sequence ID" value="KAG0023829.1"/>
    <property type="molecule type" value="Genomic_DNA"/>
</dbReference>
<organism evidence="2 3">
    <name type="scientific">Entomortierella chlamydospora</name>
    <dbReference type="NCBI Taxonomy" id="101097"/>
    <lineage>
        <taxon>Eukaryota</taxon>
        <taxon>Fungi</taxon>
        <taxon>Fungi incertae sedis</taxon>
        <taxon>Mucoromycota</taxon>
        <taxon>Mortierellomycotina</taxon>
        <taxon>Mortierellomycetes</taxon>
        <taxon>Mortierellales</taxon>
        <taxon>Mortierellaceae</taxon>
        <taxon>Entomortierella</taxon>
    </lineage>
</organism>
<proteinExistence type="predicted"/>
<name>A0A9P6N4N1_9FUNG</name>
<dbReference type="SUPFAM" id="SSF52047">
    <property type="entry name" value="RNI-like"/>
    <property type="match status" value="1"/>
</dbReference>
<evidence type="ECO:0000313" key="2">
    <source>
        <dbReference type="EMBL" id="KAG0023829.1"/>
    </source>
</evidence>
<dbReference type="Proteomes" id="UP000703661">
    <property type="component" value="Unassembled WGS sequence"/>
</dbReference>
<evidence type="ECO:0000256" key="1">
    <source>
        <dbReference type="SAM" id="MobiDB-lite"/>
    </source>
</evidence>